<dbReference type="EMBL" id="BK016090">
    <property type="protein sequence ID" value="DAF94193.1"/>
    <property type="molecule type" value="Genomic_DNA"/>
</dbReference>
<protein>
    <submittedName>
        <fullName evidence="1">Uncharacterized protein</fullName>
    </submittedName>
</protein>
<accession>A0A8S5UIJ1</accession>
<organism evidence="1">
    <name type="scientific">Myoviridae sp. ctu2j3</name>
    <dbReference type="NCBI Taxonomy" id="2825197"/>
    <lineage>
        <taxon>Viruses</taxon>
        <taxon>Duplodnaviria</taxon>
        <taxon>Heunggongvirae</taxon>
        <taxon>Uroviricota</taxon>
        <taxon>Caudoviricetes</taxon>
    </lineage>
</organism>
<dbReference type="EMBL" id="BK016090">
    <property type="protein sequence ID" value="DAF94218.1"/>
    <property type="molecule type" value="Genomic_DNA"/>
</dbReference>
<proteinExistence type="predicted"/>
<reference evidence="1" key="1">
    <citation type="journal article" date="2021" name="Proc. Natl. Acad. Sci. U.S.A.">
        <title>A Catalog of Tens of Thousands of Viruses from Human Metagenomes Reveals Hidden Associations with Chronic Diseases.</title>
        <authorList>
            <person name="Tisza M.J."/>
            <person name="Buck C.B."/>
        </authorList>
    </citation>
    <scope>NUCLEOTIDE SEQUENCE</scope>
    <source>
        <strain evidence="1">Ctu2j3</strain>
    </source>
</reference>
<evidence type="ECO:0000313" key="1">
    <source>
        <dbReference type="EMBL" id="DAF94218.1"/>
    </source>
</evidence>
<name>A0A8S5UIJ1_9CAUD</name>
<sequence>MNSHQRRKSQRAFARLAEQYSSMRHIVLRYPISVSGLSVSEPGLIEIDWTFGRAFYEGHKNDPTTSA</sequence>